<keyword evidence="7" id="KW-0676">Redox-active center</keyword>
<proteinExistence type="inferred from homology"/>
<keyword evidence="3 7" id="KW-0964">Secreted</keyword>
<dbReference type="InterPro" id="IPR004911">
    <property type="entry name" value="Interferon-induced_GILT"/>
</dbReference>
<accession>A0A9Q1J7T3</accession>
<dbReference type="InterPro" id="IPR003119">
    <property type="entry name" value="SAP_A"/>
</dbReference>
<evidence type="ECO:0000259" key="8">
    <source>
        <dbReference type="PROSITE" id="PS51110"/>
    </source>
</evidence>
<sequence>MPCLLRSEELNMKVRAFLVFLVFYSTLEICFCKKKPRPKPSCGYPPSQWCKTLEIAMECKVLKQCMELNATRPDPVVPKLLVGLYYESLCPGCRGFLVDQLFPTWVMLADIMDVQLVPYGNAVETVHLGKYEFQCQHGEPECLGNMIETCIMKLAGDMAFPIIFCMESSSDVLTAAQPCVQLYIPSVKWETIMSCVKGDQGNQLMHENAQKTNALNPPHNYVPWVTINGEHTEELEDRALSSLFSLVCSLYKRHPFQQYQQLRSRQQPPQPQYLPV</sequence>
<dbReference type="PROSITE" id="PS51110">
    <property type="entry name" value="SAP_A"/>
    <property type="match status" value="1"/>
</dbReference>
<name>A0A9Q1J7T3_SYNKA</name>
<comment type="caution">
    <text evidence="9">The sequence shown here is derived from an EMBL/GenBank/DDBJ whole genome shotgun (WGS) entry which is preliminary data.</text>
</comment>
<gene>
    <name evidence="9" type="ORF">SKAU_G00053240</name>
</gene>
<protein>
    <recommendedName>
        <fullName evidence="7">Gamma-interferon-inducible lysosomal thiol reductase</fullName>
        <ecNumber evidence="7">1.8.-.-</ecNumber>
    </recommendedName>
    <alternativeName>
        <fullName evidence="7">Gamma-interferon-inducible protein IP-30</fullName>
    </alternativeName>
</protein>
<keyword evidence="7" id="KW-0458">Lysosome</keyword>
<feature type="domain" description="Saposin A-type" evidence="8">
    <location>
        <begin position="35"/>
        <end position="75"/>
    </location>
</feature>
<dbReference type="Proteomes" id="UP001152622">
    <property type="component" value="Chromosome 2"/>
</dbReference>
<comment type="subcellular location">
    <subcellularLocation>
        <location evidence="7">Secreted</location>
    </subcellularLocation>
    <subcellularLocation>
        <location evidence="7">Lysosome</location>
    </subcellularLocation>
</comment>
<dbReference type="GO" id="GO:0016671">
    <property type="term" value="F:oxidoreductase activity, acting on a sulfur group of donors, disulfide as acceptor"/>
    <property type="evidence" value="ECO:0007669"/>
    <property type="project" value="UniProtKB-UniRule"/>
</dbReference>
<dbReference type="EMBL" id="JAINUF010000002">
    <property type="protein sequence ID" value="KAJ8374744.1"/>
    <property type="molecule type" value="Genomic_DNA"/>
</dbReference>
<comment type="similarity">
    <text evidence="1 7">Belongs to the GILT family.</text>
</comment>
<dbReference type="PANTHER" id="PTHR13234">
    <property type="entry name" value="GAMMA-INTERFERON INDUCIBLE LYSOSOMAL THIOL REDUCTASE GILT"/>
    <property type="match status" value="1"/>
</dbReference>
<evidence type="ECO:0000256" key="4">
    <source>
        <dbReference type="ARBA" id="ARBA00022729"/>
    </source>
</evidence>
<evidence type="ECO:0000256" key="7">
    <source>
        <dbReference type="RuleBase" id="RU369109"/>
    </source>
</evidence>
<keyword evidence="7" id="KW-0391">Immunity</keyword>
<dbReference type="OrthoDB" id="958254at2759"/>
<dbReference type="GO" id="GO:0005764">
    <property type="term" value="C:lysosome"/>
    <property type="evidence" value="ECO:0007669"/>
    <property type="project" value="UniProtKB-SubCell"/>
</dbReference>
<dbReference type="Pfam" id="PF02199">
    <property type="entry name" value="SapA"/>
    <property type="match status" value="1"/>
</dbReference>
<comment type="function">
    <text evidence="7">Lysosomal thiol reductase that can reduce protein disulfide bonds. Facilitates the complete unfolding of proteins destined for lysosomal degradation. Plays an important role in antigen processing.</text>
</comment>
<keyword evidence="10" id="KW-1185">Reference proteome</keyword>
<reference evidence="9" key="1">
    <citation type="journal article" date="2023" name="Science">
        <title>Genome structures resolve the early diversification of teleost fishes.</title>
        <authorList>
            <person name="Parey E."/>
            <person name="Louis A."/>
            <person name="Montfort J."/>
            <person name="Bouchez O."/>
            <person name="Roques C."/>
            <person name="Iampietro C."/>
            <person name="Lluch J."/>
            <person name="Castinel A."/>
            <person name="Donnadieu C."/>
            <person name="Desvignes T."/>
            <person name="Floi Bucao C."/>
            <person name="Jouanno E."/>
            <person name="Wen M."/>
            <person name="Mejri S."/>
            <person name="Dirks R."/>
            <person name="Jansen H."/>
            <person name="Henkel C."/>
            <person name="Chen W.J."/>
            <person name="Zahm M."/>
            <person name="Cabau C."/>
            <person name="Klopp C."/>
            <person name="Thompson A.W."/>
            <person name="Robinson-Rechavi M."/>
            <person name="Braasch I."/>
            <person name="Lecointre G."/>
            <person name="Bobe J."/>
            <person name="Postlethwait J.H."/>
            <person name="Berthelot C."/>
            <person name="Roest Crollius H."/>
            <person name="Guiguen Y."/>
        </authorList>
    </citation>
    <scope>NUCLEOTIDE SEQUENCE</scope>
    <source>
        <strain evidence="9">WJC10195</strain>
    </source>
</reference>
<evidence type="ECO:0000256" key="3">
    <source>
        <dbReference type="ARBA" id="ARBA00022525"/>
    </source>
</evidence>
<keyword evidence="7" id="KW-0560">Oxidoreductase</keyword>
<keyword evidence="5 7" id="KW-1015">Disulfide bond</keyword>
<evidence type="ECO:0000256" key="5">
    <source>
        <dbReference type="ARBA" id="ARBA00023157"/>
    </source>
</evidence>
<evidence type="ECO:0000313" key="9">
    <source>
        <dbReference type="EMBL" id="KAJ8374744.1"/>
    </source>
</evidence>
<organism evidence="9 10">
    <name type="scientific">Synaphobranchus kaupii</name>
    <name type="common">Kaup's arrowtooth eel</name>
    <dbReference type="NCBI Taxonomy" id="118154"/>
    <lineage>
        <taxon>Eukaryota</taxon>
        <taxon>Metazoa</taxon>
        <taxon>Chordata</taxon>
        <taxon>Craniata</taxon>
        <taxon>Vertebrata</taxon>
        <taxon>Euteleostomi</taxon>
        <taxon>Actinopterygii</taxon>
        <taxon>Neopterygii</taxon>
        <taxon>Teleostei</taxon>
        <taxon>Anguilliformes</taxon>
        <taxon>Synaphobranchidae</taxon>
        <taxon>Synaphobranchus</taxon>
    </lineage>
</organism>
<evidence type="ECO:0000256" key="6">
    <source>
        <dbReference type="ARBA" id="ARBA00023180"/>
    </source>
</evidence>
<dbReference type="Pfam" id="PF03227">
    <property type="entry name" value="GILT"/>
    <property type="match status" value="1"/>
</dbReference>
<dbReference type="GO" id="GO:0005576">
    <property type="term" value="C:extracellular region"/>
    <property type="evidence" value="ECO:0007669"/>
    <property type="project" value="UniProtKB-SubCell"/>
</dbReference>
<dbReference type="EC" id="1.8.-.-" evidence="7"/>
<dbReference type="GO" id="GO:0002376">
    <property type="term" value="P:immune system process"/>
    <property type="evidence" value="ECO:0007669"/>
    <property type="project" value="UniProtKB-KW"/>
</dbReference>
<evidence type="ECO:0000256" key="2">
    <source>
        <dbReference type="ARBA" id="ARBA00011615"/>
    </source>
</evidence>
<evidence type="ECO:0000313" key="10">
    <source>
        <dbReference type="Proteomes" id="UP001152622"/>
    </source>
</evidence>
<comment type="subunit">
    <text evidence="2 7">Dimer; disulfide-linked.</text>
</comment>
<dbReference type="AlphaFoldDB" id="A0A9Q1J7T3"/>
<keyword evidence="6 7" id="KW-0325">Glycoprotein</keyword>
<keyword evidence="4 7" id="KW-0732">Signal</keyword>
<evidence type="ECO:0000256" key="1">
    <source>
        <dbReference type="ARBA" id="ARBA00005679"/>
    </source>
</evidence>
<dbReference type="PANTHER" id="PTHR13234:SF45">
    <property type="entry name" value="GAMMA-INTERFERON-INDUCIBLE LYSOSOMAL THIOL REDUCTASE-LIKE"/>
    <property type="match status" value="1"/>
</dbReference>